<dbReference type="CDD" id="cd20169">
    <property type="entry name" value="Peptidase_M90_mtfA"/>
    <property type="match status" value="1"/>
</dbReference>
<protein>
    <submittedName>
        <fullName evidence="3">Uncharacterized protein</fullName>
    </submittedName>
</protein>
<evidence type="ECO:0000256" key="1">
    <source>
        <dbReference type="PROSITE-ProRule" id="PRU00339"/>
    </source>
</evidence>
<dbReference type="EMBL" id="CP001848">
    <property type="protein sequence ID" value="ADB18976.1"/>
    <property type="molecule type" value="Genomic_DNA"/>
</dbReference>
<dbReference type="AlphaFoldDB" id="D2R514"/>
<dbReference type="SUPFAM" id="SSF48452">
    <property type="entry name" value="TPR-like"/>
    <property type="match status" value="1"/>
</dbReference>
<dbReference type="InterPro" id="IPR011990">
    <property type="entry name" value="TPR-like_helical_dom_sf"/>
</dbReference>
<name>D2R514_PIRSD</name>
<evidence type="ECO:0000313" key="3">
    <source>
        <dbReference type="EMBL" id="ADB18976.1"/>
    </source>
</evidence>
<dbReference type="Gene3D" id="3.40.390.10">
    <property type="entry name" value="Collagenase (Catalytic Domain)"/>
    <property type="match status" value="1"/>
</dbReference>
<dbReference type="Gene3D" id="1.10.472.150">
    <property type="entry name" value="Glucose-regulated metallo-peptidase M90, N-terminal domain"/>
    <property type="match status" value="1"/>
</dbReference>
<dbReference type="InterPro" id="IPR042252">
    <property type="entry name" value="MtfA_N"/>
</dbReference>
<dbReference type="KEGG" id="psl:Psta_4329"/>
<dbReference type="Pfam" id="PF13432">
    <property type="entry name" value="TPR_16"/>
    <property type="match status" value="1"/>
</dbReference>
<dbReference type="PANTHER" id="PTHR30164:SF2">
    <property type="entry name" value="PROTEIN MTFA"/>
    <property type="match status" value="1"/>
</dbReference>
<feature type="region of interest" description="Disordered" evidence="2">
    <location>
        <begin position="266"/>
        <end position="294"/>
    </location>
</feature>
<keyword evidence="1" id="KW-0802">TPR repeat</keyword>
<sequence>MLGNWFKRSRRAKLLSSPLASELLKSVEANIEVYSLLTPPQRVRLIECARIIAAEREWVGCRGLEVTDAMKLTVSAIASLLLLGTEGYYFERVPSFLLYPFAYRRPIQNREGGMIDETATILGEAHPHGSIVLSWPAVLAGGKHARDGENLVLHELAHHIDGLDGAVDGVPPLNSVTDARFYEEAFAREFSAHQDHVRQGIETLIDAYGATNRAEFFAVSTELFYEQPLAMRARHPDWYKCLTLVYSLDPAQWFEAGASTARVNISTSSRDDQHPMPVHSQHPHHEQHELSDDERAEAIASLPKLRTADQYFTRAVEWMEAAEWDVAEADLTHALALDPNDQETYVYRSRARCEQGLYDLALEDAEHALQLLPSDPEAIGCRGICRVAIGGEVTAGLADIKKAQAAKIDNDELWFFRAMAEVDLGDAAAAVKSFSKVIDRSPHDGEALAHRGLCYELLGQNSLAEADFARAQELGVEVSREDLDSDDPS</sequence>
<accession>D2R514</accession>
<dbReference type="GO" id="GO:0008237">
    <property type="term" value="F:metallopeptidase activity"/>
    <property type="evidence" value="ECO:0007669"/>
    <property type="project" value="InterPro"/>
</dbReference>
<dbReference type="STRING" id="530564.Psta_4329"/>
<feature type="repeat" description="TPR" evidence="1">
    <location>
        <begin position="411"/>
        <end position="444"/>
    </location>
</feature>
<organism evidence="3 4">
    <name type="scientific">Pirellula staleyi (strain ATCC 27377 / DSM 6068 / ICPB 4128)</name>
    <name type="common">Pirella staleyi</name>
    <dbReference type="NCBI Taxonomy" id="530564"/>
    <lineage>
        <taxon>Bacteria</taxon>
        <taxon>Pseudomonadati</taxon>
        <taxon>Planctomycetota</taxon>
        <taxon>Planctomycetia</taxon>
        <taxon>Pirellulales</taxon>
        <taxon>Pirellulaceae</taxon>
        <taxon>Pirellula</taxon>
    </lineage>
</organism>
<dbReference type="InterPro" id="IPR019734">
    <property type="entry name" value="TPR_rpt"/>
</dbReference>
<dbReference type="InterPro" id="IPR024079">
    <property type="entry name" value="MetalloPept_cat_dom_sf"/>
</dbReference>
<proteinExistence type="predicted"/>
<dbReference type="PROSITE" id="PS50005">
    <property type="entry name" value="TPR"/>
    <property type="match status" value="1"/>
</dbReference>
<dbReference type="GO" id="GO:0005829">
    <property type="term" value="C:cytosol"/>
    <property type="evidence" value="ECO:0007669"/>
    <property type="project" value="TreeGrafter"/>
</dbReference>
<dbReference type="SUPFAM" id="SSF55486">
    <property type="entry name" value="Metalloproteases ('zincins'), catalytic domain"/>
    <property type="match status" value="1"/>
</dbReference>
<dbReference type="PANTHER" id="PTHR30164">
    <property type="entry name" value="MTFA PEPTIDASE"/>
    <property type="match status" value="1"/>
</dbReference>
<reference evidence="3 4" key="1">
    <citation type="journal article" date="2009" name="Stand. Genomic Sci.">
        <title>Complete genome sequence of Pirellula staleyi type strain (ATCC 27377).</title>
        <authorList>
            <person name="Clum A."/>
            <person name="Tindall B.J."/>
            <person name="Sikorski J."/>
            <person name="Ivanova N."/>
            <person name="Mavrommatis K."/>
            <person name="Lucas S."/>
            <person name="Glavina del Rio T."/>
            <person name="Nolan M."/>
            <person name="Chen F."/>
            <person name="Tice H."/>
            <person name="Pitluck S."/>
            <person name="Cheng J.F."/>
            <person name="Chertkov O."/>
            <person name="Brettin T."/>
            <person name="Han C."/>
            <person name="Detter J.C."/>
            <person name="Kuske C."/>
            <person name="Bruce D."/>
            <person name="Goodwin L."/>
            <person name="Ovchinikova G."/>
            <person name="Pati A."/>
            <person name="Mikhailova N."/>
            <person name="Chen A."/>
            <person name="Palaniappan K."/>
            <person name="Land M."/>
            <person name="Hauser L."/>
            <person name="Chang Y.J."/>
            <person name="Jeffries C.D."/>
            <person name="Chain P."/>
            <person name="Rohde M."/>
            <person name="Goker M."/>
            <person name="Bristow J."/>
            <person name="Eisen J.A."/>
            <person name="Markowitz V."/>
            <person name="Hugenholtz P."/>
            <person name="Kyrpides N.C."/>
            <person name="Klenk H.P."/>
            <person name="Lapidus A."/>
        </authorList>
    </citation>
    <scope>NUCLEOTIDE SEQUENCE [LARGE SCALE GENOMIC DNA]</scope>
    <source>
        <strain evidence="4">ATCC 27377 / DSM 6068 / ICPB 4128</strain>
    </source>
</reference>
<dbReference type="GO" id="GO:0004177">
    <property type="term" value="F:aminopeptidase activity"/>
    <property type="evidence" value="ECO:0007669"/>
    <property type="project" value="TreeGrafter"/>
</dbReference>
<gene>
    <name evidence="3" type="ordered locus">Psta_4329</name>
</gene>
<dbReference type="eggNOG" id="COG3228">
    <property type="taxonomic scope" value="Bacteria"/>
</dbReference>
<keyword evidence="4" id="KW-1185">Reference proteome</keyword>
<evidence type="ECO:0000313" key="4">
    <source>
        <dbReference type="Proteomes" id="UP000001887"/>
    </source>
</evidence>
<dbReference type="HOGENOM" id="CLU_557639_0_0_0"/>
<evidence type="ECO:0000256" key="2">
    <source>
        <dbReference type="SAM" id="MobiDB-lite"/>
    </source>
</evidence>
<dbReference type="Pfam" id="PF06167">
    <property type="entry name" value="Peptidase_M90"/>
    <property type="match status" value="1"/>
</dbReference>
<dbReference type="SMART" id="SM00028">
    <property type="entry name" value="TPR"/>
    <property type="match status" value="4"/>
</dbReference>
<dbReference type="OrthoDB" id="9786424at2"/>
<dbReference type="Proteomes" id="UP000001887">
    <property type="component" value="Chromosome"/>
</dbReference>
<dbReference type="Gene3D" id="1.25.40.10">
    <property type="entry name" value="Tetratricopeptide repeat domain"/>
    <property type="match status" value="2"/>
</dbReference>
<dbReference type="InterPro" id="IPR010384">
    <property type="entry name" value="MtfA_fam"/>
</dbReference>
<dbReference type="eggNOG" id="COG0457">
    <property type="taxonomic scope" value="Bacteria"/>
</dbReference>